<dbReference type="RefSeq" id="WP_273638149.1">
    <property type="nucleotide sequence ID" value="NZ_JAQQXP010000001.1"/>
</dbReference>
<evidence type="ECO:0000313" key="4">
    <source>
        <dbReference type="Proteomes" id="UP001218788"/>
    </source>
</evidence>
<evidence type="ECO:0000313" key="3">
    <source>
        <dbReference type="EMBL" id="MDC8829655.1"/>
    </source>
</evidence>
<feature type="transmembrane region" description="Helical" evidence="1">
    <location>
        <begin position="514"/>
        <end position="535"/>
    </location>
</feature>
<dbReference type="InterPro" id="IPR014782">
    <property type="entry name" value="Peptidase_M1_dom"/>
</dbReference>
<keyword evidence="3" id="KW-0378">Hydrolase</keyword>
<keyword evidence="4" id="KW-1185">Reference proteome</keyword>
<feature type="transmembrane region" description="Helical" evidence="1">
    <location>
        <begin position="96"/>
        <end position="120"/>
    </location>
</feature>
<dbReference type="InterPro" id="IPR027268">
    <property type="entry name" value="Peptidase_M4/M1_CTD_sf"/>
</dbReference>
<proteinExistence type="predicted"/>
<dbReference type="Gene3D" id="1.10.390.10">
    <property type="entry name" value="Neutral Protease Domain 2"/>
    <property type="match status" value="1"/>
</dbReference>
<keyword evidence="1" id="KW-1133">Transmembrane helix</keyword>
<feature type="transmembrane region" description="Helical" evidence="1">
    <location>
        <begin position="312"/>
        <end position="332"/>
    </location>
</feature>
<feature type="transmembrane region" description="Helical" evidence="1">
    <location>
        <begin position="433"/>
        <end position="453"/>
    </location>
</feature>
<dbReference type="SUPFAM" id="SSF55486">
    <property type="entry name" value="Metalloproteases ('zincins'), catalytic domain"/>
    <property type="match status" value="1"/>
</dbReference>
<protein>
    <submittedName>
        <fullName evidence="3">M1 family aminopeptidase</fullName>
    </submittedName>
</protein>
<accession>A0ABT5KY10</accession>
<dbReference type="EMBL" id="JAQQXP010000001">
    <property type="protein sequence ID" value="MDC8829655.1"/>
    <property type="molecule type" value="Genomic_DNA"/>
</dbReference>
<keyword evidence="3" id="KW-0031">Aminopeptidase</keyword>
<evidence type="ECO:0000259" key="2">
    <source>
        <dbReference type="Pfam" id="PF01433"/>
    </source>
</evidence>
<feature type="transmembrane region" description="Helical" evidence="1">
    <location>
        <begin position="49"/>
        <end position="69"/>
    </location>
</feature>
<feature type="domain" description="Peptidase M1 membrane alanine aminopeptidase" evidence="2">
    <location>
        <begin position="859"/>
        <end position="1051"/>
    </location>
</feature>
<dbReference type="Proteomes" id="UP001218788">
    <property type="component" value="Unassembled WGS sequence"/>
</dbReference>
<gene>
    <name evidence="3" type="ORF">OIK42_02655</name>
</gene>
<keyword evidence="1" id="KW-0812">Transmembrane</keyword>
<feature type="transmembrane region" description="Helical" evidence="1">
    <location>
        <begin position="352"/>
        <end position="370"/>
    </location>
</feature>
<keyword evidence="3" id="KW-0645">Protease</keyword>
<dbReference type="GO" id="GO:0004177">
    <property type="term" value="F:aminopeptidase activity"/>
    <property type="evidence" value="ECO:0007669"/>
    <property type="project" value="UniProtKB-KW"/>
</dbReference>
<feature type="transmembrane region" description="Helical" evidence="1">
    <location>
        <begin position="400"/>
        <end position="421"/>
    </location>
</feature>
<feature type="transmembrane region" description="Helical" evidence="1">
    <location>
        <begin position="162"/>
        <end position="181"/>
    </location>
</feature>
<sequence>MLILNEWRLFARQPMVWLCILAFTVFAALLVQGVSVDNILLVKRLTMLNATLVMLAMPIVIAALTPPLLQRDRLSAMHELIDVTPTTLFHRRLSRFIAFLTLITFICMAGAVAQLVLLTQHPLFNASVVTTAALNLLVIVIPACVLFSTVAMYLVLHVRSALPVYVFFALCWTGYALLSSINGSPILAGSKVVNPALFNAMLYLDPLGFTAIFEQFDTGQANWQPSLVVLINGIIWLVVSAVLLRLFLTARAVENSESSTRTPLHPGLLQVMKRITRGSKNNSTSSAPHEVTYSSFVTLIVAAVQTIMYGRAFALILAIFASIVFTEVISGLEYAEPMAQLEPTSSDALNRVVWDMLPFTGCVLMALWSWQLGWQNQRHDAAEIIAATPVRNAQLIGAHLLALSVVWFILVVTTGVAVMVAQGLADSLIQPSAYFTILLLSGLPVLLFGYLCTAAHHLLNSPIKAGGLCLLFLLVKFTPLPALAGIMHPLLDIAGTPLQPADHLIGFSRSMHTFMPYISLWAGVILWLLIIASIISHRGTGLLLHRWRYLPVPGWLCLGAAVVALCGFHLALKQEKPHMTPDARQAFRASYEKQFGQWAQRAQPIITHIDAAVDFFPERRSATLAFTLQLTNTSQVPITEVLIGSHYQFVPQRITLQQARLVSQDNHLHQQVFALNNPLLPGASLQLEASMRVDGQKMWLPSAHQILLNEFSYLRGIPLLPYVGFVQQFTLRDKAQRIEHGLPPLALPTPTAFATARPATEAGSHPVTVRSIVSTPTDQLGLAQGRLIKTWQQQGRSYREYDTQRPIRNIPVWMATTATSKPDTLAIADQSVKLNFVNLTDNSASNALVQVEQVHTQAVSDTLEWFAQHLTPYPYAQLSVVFTPEFGPSGYALPQLILLSHRLAVRAKPSAEAGFDQRYRRMVHETAHQWFGHTLGYGVNADGSFLIESLAKYAELVMVEQRFGKATMQALVDYERHRYQHYLRGNLTATAAIIDATSNADVYSRATLVFAQLRELVGDEKITAVLRDLLQRNKPGTHSVTSFDFVDLLVAQTPPENKQAVTDLLLSSNVQPLL</sequence>
<name>A0ABT5KY10_9ALTE</name>
<dbReference type="Pfam" id="PF01433">
    <property type="entry name" value="Peptidase_M1"/>
    <property type="match status" value="1"/>
</dbReference>
<feature type="transmembrane region" description="Helical" evidence="1">
    <location>
        <begin position="547"/>
        <end position="572"/>
    </location>
</feature>
<feature type="transmembrane region" description="Helical" evidence="1">
    <location>
        <begin position="465"/>
        <end position="487"/>
    </location>
</feature>
<feature type="transmembrane region" description="Helical" evidence="1">
    <location>
        <begin position="132"/>
        <end position="155"/>
    </location>
</feature>
<feature type="transmembrane region" description="Helical" evidence="1">
    <location>
        <begin position="227"/>
        <end position="248"/>
    </location>
</feature>
<organism evidence="3 4">
    <name type="scientific">Alteromonas gilva</name>
    <dbReference type="NCBI Taxonomy" id="2987522"/>
    <lineage>
        <taxon>Bacteria</taxon>
        <taxon>Pseudomonadati</taxon>
        <taxon>Pseudomonadota</taxon>
        <taxon>Gammaproteobacteria</taxon>
        <taxon>Alteromonadales</taxon>
        <taxon>Alteromonadaceae</taxon>
        <taxon>Alteromonas/Salinimonas group</taxon>
        <taxon>Alteromonas</taxon>
    </lineage>
</organism>
<keyword evidence="1" id="KW-0472">Membrane</keyword>
<reference evidence="3 4" key="1">
    <citation type="submission" date="2022-10" db="EMBL/GenBank/DDBJ databases">
        <title>Alteromonas sp. chi3 Genome sequencing.</title>
        <authorList>
            <person name="Park S."/>
        </authorList>
    </citation>
    <scope>NUCLEOTIDE SEQUENCE [LARGE SCALE GENOMIC DNA]</scope>
    <source>
        <strain evidence="4">chi3</strain>
    </source>
</reference>
<comment type="caution">
    <text evidence="3">The sequence shown here is derived from an EMBL/GenBank/DDBJ whole genome shotgun (WGS) entry which is preliminary data.</text>
</comment>
<evidence type="ECO:0000256" key="1">
    <source>
        <dbReference type="SAM" id="Phobius"/>
    </source>
</evidence>